<evidence type="ECO:0000313" key="10">
    <source>
        <dbReference type="EMBL" id="OWZ13226.1"/>
    </source>
</evidence>
<keyword evidence="2" id="KW-0479">Metal-binding</keyword>
<dbReference type="AlphaFoldDB" id="A0A225W681"/>
<dbReference type="GO" id="GO:0006310">
    <property type="term" value="P:DNA recombination"/>
    <property type="evidence" value="ECO:0007669"/>
    <property type="project" value="UniProtKB-KW"/>
</dbReference>
<dbReference type="GO" id="GO:0003887">
    <property type="term" value="F:DNA-directed DNA polymerase activity"/>
    <property type="evidence" value="ECO:0007669"/>
    <property type="project" value="UniProtKB-KW"/>
</dbReference>
<dbReference type="InterPro" id="IPR036397">
    <property type="entry name" value="RNaseH_sf"/>
</dbReference>
<dbReference type="GO" id="GO:0003676">
    <property type="term" value="F:nucleic acid binding"/>
    <property type="evidence" value="ECO:0007669"/>
    <property type="project" value="InterPro"/>
</dbReference>
<dbReference type="InterPro" id="IPR012337">
    <property type="entry name" value="RNaseH-like_sf"/>
</dbReference>
<accession>A0A225W681</accession>
<proteinExistence type="predicted"/>
<dbReference type="GO" id="GO:0046872">
    <property type="term" value="F:metal ion binding"/>
    <property type="evidence" value="ECO:0007669"/>
    <property type="project" value="UniProtKB-KW"/>
</dbReference>
<evidence type="ECO:0000256" key="4">
    <source>
        <dbReference type="ARBA" id="ARBA00022801"/>
    </source>
</evidence>
<keyword evidence="8" id="KW-0548">Nucleotidyltransferase</keyword>
<dbReference type="GO" id="GO:0004519">
    <property type="term" value="F:endonuclease activity"/>
    <property type="evidence" value="ECO:0007669"/>
    <property type="project" value="UniProtKB-KW"/>
</dbReference>
<dbReference type="EMBL" id="NBNE01001636">
    <property type="protein sequence ID" value="OWZ13226.1"/>
    <property type="molecule type" value="Genomic_DNA"/>
</dbReference>
<dbReference type="PANTHER" id="PTHR42648:SF11">
    <property type="entry name" value="TRANSPOSON TY4-P GAG-POL POLYPROTEIN"/>
    <property type="match status" value="1"/>
</dbReference>
<dbReference type="GO" id="GO:0003964">
    <property type="term" value="F:RNA-directed DNA polymerase activity"/>
    <property type="evidence" value="ECO:0007669"/>
    <property type="project" value="UniProtKB-KW"/>
</dbReference>
<evidence type="ECO:0000256" key="5">
    <source>
        <dbReference type="ARBA" id="ARBA00022842"/>
    </source>
</evidence>
<keyword evidence="6" id="KW-0229">DNA integration</keyword>
<keyword evidence="1" id="KW-0540">Nuclease</keyword>
<evidence type="ECO:0000256" key="7">
    <source>
        <dbReference type="ARBA" id="ARBA00022918"/>
    </source>
</evidence>
<dbReference type="STRING" id="4795.A0A225W681"/>
<dbReference type="InterPro" id="IPR039537">
    <property type="entry name" value="Retrotran_Ty1/copia-like"/>
</dbReference>
<evidence type="ECO:0000313" key="11">
    <source>
        <dbReference type="Proteomes" id="UP000198211"/>
    </source>
</evidence>
<dbReference type="GO" id="GO:0016787">
    <property type="term" value="F:hydrolase activity"/>
    <property type="evidence" value="ECO:0007669"/>
    <property type="project" value="UniProtKB-KW"/>
</dbReference>
<sequence>MGDLNGDSWMNTRQATTGLPKTKRITKTCCRKADGHSISVAFASDNSLSIEASSHRCDGPMKAKSKGGAKNVLVFVDEYSRYVVAYFLKKKNKITNKFKTYLTIPQQNGVAECINRTIMEKARSLLYYNGVTTRWLTKAVSTAVYLINWTSTITRPTTTPVRVIVQGETSPEPFTRVWIHWVCACENVQAYQAGSEKAFMVSPKTEAEFMLMKGKPYRALNTGQQHWKAAIWVLAYLKSTQELGVAYNGKKRKVELSVYTDADRGSNLDTAGRYRVP</sequence>
<dbReference type="Gene3D" id="3.30.420.10">
    <property type="entry name" value="Ribonuclease H-like superfamily/Ribonuclease H"/>
    <property type="match status" value="1"/>
</dbReference>
<dbReference type="SUPFAM" id="SSF53098">
    <property type="entry name" value="Ribonuclease H-like"/>
    <property type="match status" value="1"/>
</dbReference>
<keyword evidence="8" id="KW-0239">DNA-directed DNA polymerase</keyword>
<protein>
    <recommendedName>
        <fullName evidence="12">Integrase catalytic domain-containing protein</fullName>
    </recommendedName>
</protein>
<dbReference type="Proteomes" id="UP000198211">
    <property type="component" value="Unassembled WGS sequence"/>
</dbReference>
<comment type="caution">
    <text evidence="10">The sequence shown here is derived from an EMBL/GenBank/DDBJ whole genome shotgun (WGS) entry which is preliminary data.</text>
</comment>
<keyword evidence="9" id="KW-0233">DNA recombination</keyword>
<keyword evidence="11" id="KW-1185">Reference proteome</keyword>
<dbReference type="PANTHER" id="PTHR42648">
    <property type="entry name" value="TRANSPOSASE, PUTATIVE-RELATED"/>
    <property type="match status" value="1"/>
</dbReference>
<dbReference type="GO" id="GO:0015074">
    <property type="term" value="P:DNA integration"/>
    <property type="evidence" value="ECO:0007669"/>
    <property type="project" value="UniProtKB-KW"/>
</dbReference>
<keyword evidence="4" id="KW-0378">Hydrolase</keyword>
<keyword evidence="5" id="KW-0460">Magnesium</keyword>
<keyword evidence="8" id="KW-0808">Transferase</keyword>
<evidence type="ECO:0000256" key="8">
    <source>
        <dbReference type="ARBA" id="ARBA00022932"/>
    </source>
</evidence>
<evidence type="ECO:0000256" key="2">
    <source>
        <dbReference type="ARBA" id="ARBA00022723"/>
    </source>
</evidence>
<dbReference type="OrthoDB" id="124315at2759"/>
<evidence type="ECO:0000256" key="3">
    <source>
        <dbReference type="ARBA" id="ARBA00022759"/>
    </source>
</evidence>
<evidence type="ECO:0000256" key="9">
    <source>
        <dbReference type="ARBA" id="ARBA00023172"/>
    </source>
</evidence>
<keyword evidence="3" id="KW-0255">Endonuclease</keyword>
<evidence type="ECO:0000256" key="1">
    <source>
        <dbReference type="ARBA" id="ARBA00022722"/>
    </source>
</evidence>
<evidence type="ECO:0008006" key="12">
    <source>
        <dbReference type="Google" id="ProtNLM"/>
    </source>
</evidence>
<name>A0A225W681_9STRA</name>
<reference evidence="11" key="1">
    <citation type="submission" date="2017-03" db="EMBL/GenBank/DDBJ databases">
        <title>Phytopthora megakarya and P. palmivora, two closely related causual agents of cacao black pod achieved similar genome size and gene model numbers by different mechanisms.</title>
        <authorList>
            <person name="Ali S."/>
            <person name="Shao J."/>
            <person name="Larry D.J."/>
            <person name="Kronmiller B."/>
            <person name="Shen D."/>
            <person name="Strem M.D."/>
            <person name="Melnick R.L."/>
            <person name="Guiltinan M.J."/>
            <person name="Tyler B.M."/>
            <person name="Meinhardt L.W."/>
            <person name="Bailey B.A."/>
        </authorList>
    </citation>
    <scope>NUCLEOTIDE SEQUENCE [LARGE SCALE GENOMIC DNA]</scope>
    <source>
        <strain evidence="11">zdho120</strain>
    </source>
</reference>
<keyword evidence="7" id="KW-0695">RNA-directed DNA polymerase</keyword>
<evidence type="ECO:0000256" key="6">
    <source>
        <dbReference type="ARBA" id="ARBA00022908"/>
    </source>
</evidence>
<gene>
    <name evidence="10" type="ORF">PHMEG_00013487</name>
</gene>
<organism evidence="10 11">
    <name type="scientific">Phytophthora megakarya</name>
    <dbReference type="NCBI Taxonomy" id="4795"/>
    <lineage>
        <taxon>Eukaryota</taxon>
        <taxon>Sar</taxon>
        <taxon>Stramenopiles</taxon>
        <taxon>Oomycota</taxon>
        <taxon>Peronosporomycetes</taxon>
        <taxon>Peronosporales</taxon>
        <taxon>Peronosporaceae</taxon>
        <taxon>Phytophthora</taxon>
    </lineage>
</organism>